<dbReference type="Proteomes" id="UP001158986">
    <property type="component" value="Unassembled WGS sequence"/>
</dbReference>
<evidence type="ECO:0000256" key="1">
    <source>
        <dbReference type="ARBA" id="ARBA00022741"/>
    </source>
</evidence>
<dbReference type="InterPro" id="IPR000719">
    <property type="entry name" value="Prot_kinase_dom"/>
</dbReference>
<dbReference type="SMART" id="SM00220">
    <property type="entry name" value="S_TKc"/>
    <property type="match status" value="1"/>
</dbReference>
<dbReference type="PROSITE" id="PS51257">
    <property type="entry name" value="PROKAR_LIPOPROTEIN"/>
    <property type="match status" value="1"/>
</dbReference>
<keyword evidence="4" id="KW-0723">Serine/threonine-protein kinase</keyword>
<dbReference type="PROSITE" id="PS00107">
    <property type="entry name" value="PROTEIN_KINASE_ATP"/>
    <property type="match status" value="1"/>
</dbReference>
<comment type="similarity">
    <text evidence="4">Belongs to the protein kinase superfamily.</text>
</comment>
<keyword evidence="7" id="KW-1185">Reference proteome</keyword>
<dbReference type="InterPro" id="IPR008271">
    <property type="entry name" value="Ser/Thr_kinase_AS"/>
</dbReference>
<evidence type="ECO:0000259" key="5">
    <source>
        <dbReference type="PROSITE" id="PS50011"/>
    </source>
</evidence>
<dbReference type="PROSITE" id="PS00108">
    <property type="entry name" value="PROTEIN_KINASE_ST"/>
    <property type="match status" value="1"/>
</dbReference>
<evidence type="ECO:0000256" key="3">
    <source>
        <dbReference type="PROSITE-ProRule" id="PRU10141"/>
    </source>
</evidence>
<dbReference type="Gene3D" id="1.10.510.10">
    <property type="entry name" value="Transferase(Phosphotransferase) domain 1"/>
    <property type="match status" value="1"/>
</dbReference>
<evidence type="ECO:0000256" key="4">
    <source>
        <dbReference type="RuleBase" id="RU000304"/>
    </source>
</evidence>
<keyword evidence="4" id="KW-0808">Transferase</keyword>
<accession>A0ABN8DB70</accession>
<evidence type="ECO:0000313" key="6">
    <source>
        <dbReference type="EMBL" id="CAH0522484.1"/>
    </source>
</evidence>
<name>A0ABN8DB70_9STRA</name>
<protein>
    <recommendedName>
        <fullName evidence="5">Protein kinase domain-containing protein</fullName>
    </recommendedName>
</protein>
<evidence type="ECO:0000313" key="7">
    <source>
        <dbReference type="Proteomes" id="UP001158986"/>
    </source>
</evidence>
<dbReference type="InterPro" id="IPR017441">
    <property type="entry name" value="Protein_kinase_ATP_BS"/>
</dbReference>
<dbReference type="InterPro" id="IPR011009">
    <property type="entry name" value="Kinase-like_dom_sf"/>
</dbReference>
<keyword evidence="4" id="KW-0418">Kinase</keyword>
<evidence type="ECO:0000256" key="2">
    <source>
        <dbReference type="ARBA" id="ARBA00022840"/>
    </source>
</evidence>
<keyword evidence="1 3" id="KW-0547">Nucleotide-binding</keyword>
<sequence length="349" mass="39124">MTLRNSSSKRGLHLPRNMAAAAAFCVAVAACTGHTQDVARQDAARRPMDANCTLLVPHTVTAALKQPPLHQRSIVSSWHLSRSRLQQDYDVEGVIGEGGFGLVHMGRHKASNARVAIKRMSKKLTTRNNFLQEVEILKQVGGTHNVLELRDAFETVDAYVLVTELVQGRELYDDLVEHGVFSEQRAKELVRELAVTLKYLHSKYVVHADVKLENILLANDKQTGLRLIDFGQSFRLYHENSHKMDTCTTAYASPEFINYRESGCAMDVWSLGVVLYIVLCGLHPFDPSDDATDEEIQQRILKGNFDQESVGWLCMSDSARSLLRQMLTVDPAKRISAARVLEHDWIISA</sequence>
<organism evidence="6 7">
    <name type="scientific">Peronospora belbahrii</name>
    <dbReference type="NCBI Taxonomy" id="622444"/>
    <lineage>
        <taxon>Eukaryota</taxon>
        <taxon>Sar</taxon>
        <taxon>Stramenopiles</taxon>
        <taxon>Oomycota</taxon>
        <taxon>Peronosporomycetes</taxon>
        <taxon>Peronosporales</taxon>
        <taxon>Peronosporaceae</taxon>
        <taxon>Peronospora</taxon>
    </lineage>
</organism>
<comment type="caution">
    <text evidence="6">The sequence shown here is derived from an EMBL/GenBank/DDBJ whole genome shotgun (WGS) entry which is preliminary data.</text>
</comment>
<reference evidence="6 7" key="1">
    <citation type="submission" date="2021-11" db="EMBL/GenBank/DDBJ databases">
        <authorList>
            <person name="Islam A."/>
            <person name="Islam S."/>
            <person name="Flora M.S."/>
            <person name="Rahman M."/>
            <person name="Ziaur R.M."/>
            <person name="Epstein J.H."/>
            <person name="Hassan M."/>
            <person name="Klassen M."/>
            <person name="Woodard K."/>
            <person name="Webb A."/>
            <person name="Webby R.J."/>
            <person name="El Zowalaty M.E."/>
        </authorList>
    </citation>
    <scope>NUCLEOTIDE SEQUENCE [LARGE SCALE GENOMIC DNA]</scope>
    <source>
        <strain evidence="6">Pbs1</strain>
    </source>
</reference>
<feature type="binding site" evidence="3">
    <location>
        <position position="118"/>
    </location>
    <ligand>
        <name>ATP</name>
        <dbReference type="ChEBI" id="CHEBI:30616"/>
    </ligand>
</feature>
<dbReference type="SUPFAM" id="SSF56112">
    <property type="entry name" value="Protein kinase-like (PK-like)"/>
    <property type="match status" value="1"/>
</dbReference>
<dbReference type="PANTHER" id="PTHR24347">
    <property type="entry name" value="SERINE/THREONINE-PROTEIN KINASE"/>
    <property type="match status" value="1"/>
</dbReference>
<proteinExistence type="inferred from homology"/>
<dbReference type="PROSITE" id="PS50011">
    <property type="entry name" value="PROTEIN_KINASE_DOM"/>
    <property type="match status" value="1"/>
</dbReference>
<gene>
    <name evidence="6" type="ORF">PBS001_LOCUS8914</name>
</gene>
<feature type="domain" description="Protein kinase" evidence="5">
    <location>
        <begin position="89"/>
        <end position="346"/>
    </location>
</feature>
<keyword evidence="2 3" id="KW-0067">ATP-binding</keyword>
<dbReference type="Pfam" id="PF00069">
    <property type="entry name" value="Pkinase"/>
    <property type="match status" value="1"/>
</dbReference>
<dbReference type="EMBL" id="CAKLCB010000390">
    <property type="protein sequence ID" value="CAH0522484.1"/>
    <property type="molecule type" value="Genomic_DNA"/>
</dbReference>